<dbReference type="RefSeq" id="XP_062794861.1">
    <property type="nucleotide sequence ID" value="XM_062938810.1"/>
</dbReference>
<organism evidence="3 4">
    <name type="scientific">Kwoniella shivajii</name>
    <dbReference type="NCBI Taxonomy" id="564305"/>
    <lineage>
        <taxon>Eukaryota</taxon>
        <taxon>Fungi</taxon>
        <taxon>Dikarya</taxon>
        <taxon>Basidiomycota</taxon>
        <taxon>Agaricomycotina</taxon>
        <taxon>Tremellomycetes</taxon>
        <taxon>Tremellales</taxon>
        <taxon>Cryptococcaceae</taxon>
        <taxon>Kwoniella</taxon>
    </lineage>
</organism>
<keyword evidence="2" id="KW-1133">Transmembrane helix</keyword>
<dbReference type="Proteomes" id="UP001329825">
    <property type="component" value="Chromosome 10"/>
</dbReference>
<keyword evidence="2" id="KW-0472">Membrane</keyword>
<dbReference type="PANTHER" id="PTHR31834">
    <property type="entry name" value="INITIATION-SPECIFIC ALPHA-1,6-MANNOSYLTRANSFERASE"/>
    <property type="match status" value="1"/>
</dbReference>
<dbReference type="InterPro" id="IPR007577">
    <property type="entry name" value="GlycoTrfase_DXD_sugar-bd_CS"/>
</dbReference>
<dbReference type="Pfam" id="PF04488">
    <property type="entry name" value="Gly_transf_sug"/>
    <property type="match status" value="1"/>
</dbReference>
<dbReference type="PANTHER" id="PTHR31834:SF1">
    <property type="entry name" value="INITIATION-SPECIFIC ALPHA-1,6-MANNOSYLTRANSFERASE"/>
    <property type="match status" value="1"/>
</dbReference>
<name>A0ABZ1DBS3_9TREE</name>
<sequence>MINLISRNVVFRNIRITSPAKILLIFFILVVYFSFSFGTSHPPSFLSDPEAHAHLTDASLPELVELHDQVKSDILQYKKFSPSATAEKLRSPIYLPDGSVNFDPDLKAYVDRLRKFVDEYLRNTPEKIRRGAQNTLNDINKRTPPTSRPDTFPSKVWSTHPFGFDGVEEGFGLWRKLLPLPLSPRLVNEISTRKDIGWLKPVREGQEWEVIVTDDDGLDKWMSEWTAERITRGEMGPGKWSRLWGRLEKGVLRADLFRYVSMFAAGGIYSDSDTMPISHPYVWGLHAPSILHPDIETLTKLIQQTSSTTPSLPIKDRLNPRHSSDTNIYTQHNDTNETIINLQSYNPPYSSLSRRAPVSITELPTTILNPEISMIVAIEWDSMIGRTLSMWKQWTWFRYKRSWPDCCYPRGLEMVQNLLVSKPFHPIMLDTLATVAELVDTGVANRLSPLDLTGPGPFTDAVLRYLLVQYGVTAADLRSLRGPVRVGDVLILQEEAWHAPNKAIRRLLSHVQSFGGKVTDNTNGKDPWLFGLGWQNWQSGGKKVSYHGLTGIWKGNQ</sequence>
<evidence type="ECO:0000256" key="2">
    <source>
        <dbReference type="SAM" id="Phobius"/>
    </source>
</evidence>
<keyword evidence="2" id="KW-0812">Transmembrane</keyword>
<keyword evidence="4" id="KW-1185">Reference proteome</keyword>
<dbReference type="SUPFAM" id="SSF53448">
    <property type="entry name" value="Nucleotide-diphospho-sugar transferases"/>
    <property type="match status" value="1"/>
</dbReference>
<dbReference type="InterPro" id="IPR029044">
    <property type="entry name" value="Nucleotide-diphossugar_trans"/>
</dbReference>
<evidence type="ECO:0000313" key="3">
    <source>
        <dbReference type="EMBL" id="WRT70122.1"/>
    </source>
</evidence>
<protein>
    <recommendedName>
        <fullName evidence="5">Alpha-1,6-mannosyltransferase</fullName>
    </recommendedName>
</protein>
<accession>A0ABZ1DBS3</accession>
<evidence type="ECO:0008006" key="5">
    <source>
        <dbReference type="Google" id="ProtNLM"/>
    </source>
</evidence>
<evidence type="ECO:0000313" key="4">
    <source>
        <dbReference type="Proteomes" id="UP001329825"/>
    </source>
</evidence>
<reference evidence="3 4" key="1">
    <citation type="submission" date="2024-01" db="EMBL/GenBank/DDBJ databases">
        <title>Comparative genomics of Cryptococcus and Kwoniella reveals pathogenesis evolution and contrasting modes of karyotype evolution via chromosome fusion or intercentromeric recombination.</title>
        <authorList>
            <person name="Coelho M.A."/>
            <person name="David-Palma M."/>
            <person name="Shea T."/>
            <person name="Bowers K."/>
            <person name="McGinley-Smith S."/>
            <person name="Mohammad A.W."/>
            <person name="Gnirke A."/>
            <person name="Yurkov A.M."/>
            <person name="Nowrousian M."/>
            <person name="Sun S."/>
            <person name="Cuomo C.A."/>
            <person name="Heitman J."/>
        </authorList>
    </citation>
    <scope>NUCLEOTIDE SEQUENCE [LARGE SCALE GENOMIC DNA]</scope>
    <source>
        <strain evidence="3">CBS 11374</strain>
    </source>
</reference>
<dbReference type="EMBL" id="CP141890">
    <property type="protein sequence ID" value="WRT70122.1"/>
    <property type="molecule type" value="Genomic_DNA"/>
</dbReference>
<evidence type="ECO:0000256" key="1">
    <source>
        <dbReference type="ARBA" id="ARBA00009003"/>
    </source>
</evidence>
<gene>
    <name evidence="3" type="ORF">IL334_007116</name>
</gene>
<proteinExistence type="inferred from homology"/>
<feature type="transmembrane region" description="Helical" evidence="2">
    <location>
        <begin position="20"/>
        <end position="38"/>
    </location>
</feature>
<comment type="similarity">
    <text evidence="1">Belongs to the glycosyltransferase 32 family.</text>
</comment>
<dbReference type="InterPro" id="IPR039367">
    <property type="entry name" value="Och1-like"/>
</dbReference>
<dbReference type="GeneID" id="87959246"/>